<dbReference type="Pfam" id="PF13519">
    <property type="entry name" value="VWA_2"/>
    <property type="match status" value="1"/>
</dbReference>
<reference evidence="3 4" key="1">
    <citation type="submission" date="2011-06" db="EMBL/GenBank/DDBJ databases">
        <title>The draft genome of Thiocapsa marina 5811.</title>
        <authorList>
            <consortium name="US DOE Joint Genome Institute (JGI-PGF)"/>
            <person name="Lucas S."/>
            <person name="Han J."/>
            <person name="Cheng J.-F."/>
            <person name="Goodwin L."/>
            <person name="Pitluck S."/>
            <person name="Peters L."/>
            <person name="Land M.L."/>
            <person name="Hauser L."/>
            <person name="Vogl K."/>
            <person name="Liu Z."/>
            <person name="Imhoff J."/>
            <person name="Thiel V."/>
            <person name="Frigaard N.-U."/>
            <person name="Bryant D."/>
            <person name="Woyke T.J."/>
        </authorList>
    </citation>
    <scope>NUCLEOTIDE SEQUENCE [LARGE SCALE GENOMIC DNA]</scope>
    <source>
        <strain evidence="3 4">5811</strain>
    </source>
</reference>
<dbReference type="PROSITE" id="PS50234">
    <property type="entry name" value="VWFA"/>
    <property type="match status" value="2"/>
</dbReference>
<dbReference type="SMART" id="SM00327">
    <property type="entry name" value="VWA"/>
    <property type="match status" value="2"/>
</dbReference>
<dbReference type="InterPro" id="IPR002035">
    <property type="entry name" value="VWF_A"/>
</dbReference>
<dbReference type="SUPFAM" id="SSF53300">
    <property type="entry name" value="vWA-like"/>
    <property type="match status" value="2"/>
</dbReference>
<evidence type="ECO:0000259" key="2">
    <source>
        <dbReference type="PROSITE" id="PS50234"/>
    </source>
</evidence>
<dbReference type="InterPro" id="IPR008979">
    <property type="entry name" value="Galactose-bd-like_sf"/>
</dbReference>
<dbReference type="STRING" id="768671.ThimaDRAFT_4782"/>
<evidence type="ECO:0000313" key="3">
    <source>
        <dbReference type="EMBL" id="EGV15949.1"/>
    </source>
</evidence>
<accession>F9UIM9</accession>
<feature type="compositionally biased region" description="Low complexity" evidence="1">
    <location>
        <begin position="227"/>
        <end position="237"/>
    </location>
</feature>
<protein>
    <submittedName>
        <fullName evidence="3">von Willebrand factor type A</fullName>
    </submittedName>
</protein>
<organism evidence="3 4">
    <name type="scientific">Thiocapsa marina 5811</name>
    <dbReference type="NCBI Taxonomy" id="768671"/>
    <lineage>
        <taxon>Bacteria</taxon>
        <taxon>Pseudomonadati</taxon>
        <taxon>Pseudomonadota</taxon>
        <taxon>Gammaproteobacteria</taxon>
        <taxon>Chromatiales</taxon>
        <taxon>Chromatiaceae</taxon>
        <taxon>Thiocapsa</taxon>
    </lineage>
</organism>
<sequence>MFDSRLSRQLGFAALLWFPMPCSLADGGHLEARLCAQADLIRGDCRAVDQLVAGAPGFALEVTSALASRTLVHLVWEQQPRSPADEAEALAEDVVVLAAGQTRLVPFRAPDPGIAPGSYRLVLSVAGQAQRKLEFDAVPSVAAPSATPAVQEAVPSTSGRTVTQALQEVFATQEGPEAAMAGVAVIGDFFDQELGPSEIPAPDSAAAQEPSSSQVEPAPLLPPTPTVAPSTGTTTAPEELVVEGSGISLDGQRRESSDAPGVDAPGVTVSLGRGSLQLVTARELDQHKAPIVTPEVFSAADPAVHLALRAEGAEIPDLVRVSWHALDVEGMSEGTQLLDTQIVLRSGAWRSTALLPGDGGFWPGRYQARVRLENGEPLTAIEFEIGFDGDVAELLDADALPSGINLAHAALGGRVLSATSQAHDSIWHAEALIDGFGYGGEACKPSCGWASEDRRLPQELVFALREQRMARLKGVILDTQSCLGDFGCLQALPRMVEIWISRSSPDAGFELAAQRLVRPVTAKHYIPLPEIEARFVKLVIRSNYGSARRTQLAEVEILEADEVDSIVADLPIDLALPALGAGLVRYSSEHYRGKAARLLLGPADGGGWRSADASLPQEFTLSLRGDGEALIERVELDLRSGHDAATHPREIAIELSSAGPLQGFAEVARVQVPMGAERVAIPIGRMARFVKLRLLANHGGSYTSLGPLSLIEGRAPGYRSLIARPPERATPERSAHATDASAQTVFEVVPGATVQQATELALHERVQARFSPEQQRHVFGLTLPGQGSGVFTLDLAGQPFLRTGFRLLSADGGEVANFVPSQETGARQLLSWHLEAGRYLLEAEPIPTDIVLAWDISRSLVASMDVLREAVIGFIEHVGTNEALALIAFNNELHVLVGSFTNDKQILLNAVAGQFKADLATRLYDSIELGIGMLDDRSRPGVLVIMTDGVDMGSRLSAPQFWDVLTTNRTRIITLGLGGELQAFAPEVGASGGQVLRHLAWASGGRFIPIPTADDLVAVYGQIGAELMSGNAYTLLPGWTRAAGTLLVEMPADAGQLAEFATPSQISLVLDASGSMKKRIAGKTRMDTAKEVLADLIETLPANARVALRVYGHRIREGRPGDCRDTELIHPFAALDKPALIGRIRGIEALGTTPIAYSLAQTLDDFGDIAGEKTVILVTDGEEECGGDLVATVEHLKAQGLDVSLHIVGFALDDPAVNSLMRAAAEAGRGRYLTAADQGELKQAIAEMLAAAYQVQDSAGREVATGVVGQPLALAAGVYRVVIDRIDGERVTREVHIDEGRQTRVPIGADTSLQFRYPSATETMEN</sequence>
<gene>
    <name evidence="3" type="ORF">ThimaDRAFT_4782</name>
</gene>
<feature type="region of interest" description="Disordered" evidence="1">
    <location>
        <begin position="248"/>
        <end position="267"/>
    </location>
</feature>
<name>F9UIM9_9GAMM</name>
<dbReference type="Pfam" id="PF13768">
    <property type="entry name" value="VWA_3"/>
    <property type="match status" value="1"/>
</dbReference>
<dbReference type="SUPFAM" id="SSF49785">
    <property type="entry name" value="Galactose-binding domain-like"/>
    <property type="match status" value="1"/>
</dbReference>
<dbReference type="CDD" id="cd00198">
    <property type="entry name" value="vWFA"/>
    <property type="match status" value="1"/>
</dbReference>
<dbReference type="Proteomes" id="UP000005459">
    <property type="component" value="Unassembled WGS sequence"/>
</dbReference>
<feature type="domain" description="VWFA" evidence="2">
    <location>
        <begin position="849"/>
        <end position="1023"/>
    </location>
</feature>
<evidence type="ECO:0000313" key="4">
    <source>
        <dbReference type="Proteomes" id="UP000005459"/>
    </source>
</evidence>
<feature type="domain" description="VWFA" evidence="2">
    <location>
        <begin position="1065"/>
        <end position="1249"/>
    </location>
</feature>
<dbReference type="Gene3D" id="3.40.50.410">
    <property type="entry name" value="von Willebrand factor, type A domain"/>
    <property type="match status" value="2"/>
</dbReference>
<dbReference type="EMBL" id="AFWV01000029">
    <property type="protein sequence ID" value="EGV15949.1"/>
    <property type="molecule type" value="Genomic_DNA"/>
</dbReference>
<dbReference type="Gene3D" id="2.60.120.260">
    <property type="entry name" value="Galactose-binding domain-like"/>
    <property type="match status" value="1"/>
</dbReference>
<evidence type="ECO:0000256" key="1">
    <source>
        <dbReference type="SAM" id="MobiDB-lite"/>
    </source>
</evidence>
<dbReference type="eggNOG" id="COG2304">
    <property type="taxonomic scope" value="Bacteria"/>
</dbReference>
<keyword evidence="4" id="KW-1185">Reference proteome</keyword>
<feature type="region of interest" description="Disordered" evidence="1">
    <location>
        <begin position="194"/>
        <end position="237"/>
    </location>
</feature>
<dbReference type="InterPro" id="IPR036465">
    <property type="entry name" value="vWFA_dom_sf"/>
</dbReference>
<proteinExistence type="predicted"/>